<dbReference type="RefSeq" id="WP_350347987.1">
    <property type="nucleotide sequence ID" value="NZ_CP158374.1"/>
</dbReference>
<protein>
    <submittedName>
        <fullName evidence="2">Uncharacterized protein</fullName>
    </submittedName>
</protein>
<evidence type="ECO:0000256" key="1">
    <source>
        <dbReference type="SAM" id="Phobius"/>
    </source>
</evidence>
<dbReference type="EMBL" id="CP158374">
    <property type="protein sequence ID" value="XBX81966.1"/>
    <property type="molecule type" value="Genomic_DNA"/>
</dbReference>
<accession>A0AAU7W5M4</accession>
<evidence type="ECO:0000313" key="2">
    <source>
        <dbReference type="EMBL" id="XBX81966.1"/>
    </source>
</evidence>
<gene>
    <name evidence="2" type="ORF">ABIQ69_15310</name>
</gene>
<reference evidence="2" key="1">
    <citation type="submission" date="2024-05" db="EMBL/GenBank/DDBJ databases">
        <authorList>
            <person name="Yu L."/>
        </authorList>
    </citation>
    <scope>NUCLEOTIDE SEQUENCE</scope>
    <source>
        <strain evidence="2">G08B096</strain>
    </source>
</reference>
<keyword evidence="1" id="KW-0812">Transmembrane</keyword>
<dbReference type="AlphaFoldDB" id="A0AAU7W5M4"/>
<organism evidence="2">
    <name type="scientific">Agromyces sp. G08B096</name>
    <dbReference type="NCBI Taxonomy" id="3156399"/>
    <lineage>
        <taxon>Bacteria</taxon>
        <taxon>Bacillati</taxon>
        <taxon>Actinomycetota</taxon>
        <taxon>Actinomycetes</taxon>
        <taxon>Micrococcales</taxon>
        <taxon>Microbacteriaceae</taxon>
        <taxon>Agromyces</taxon>
    </lineage>
</organism>
<name>A0AAU7W5M4_9MICO</name>
<keyword evidence="1" id="KW-0472">Membrane</keyword>
<sequence length="132" mass="13912">MPNLDLIAVLVELLAWVGLGLGLPVLIAAVIARAADRRERVDVVVVQPADGHGPALVRWFADGELHERPIAPDELHGIADHESAEGYARPGGRLSFERRGHAARVLAVLAWVLLSVGIAALAASVVLMLVAG</sequence>
<feature type="transmembrane region" description="Helical" evidence="1">
    <location>
        <begin position="105"/>
        <end position="131"/>
    </location>
</feature>
<feature type="transmembrane region" description="Helical" evidence="1">
    <location>
        <begin position="6"/>
        <end position="31"/>
    </location>
</feature>
<keyword evidence="1" id="KW-1133">Transmembrane helix</keyword>
<proteinExistence type="predicted"/>